<dbReference type="EMBL" id="LWMW01000075">
    <property type="protein sequence ID" value="KZX16998.1"/>
    <property type="molecule type" value="Genomic_DNA"/>
</dbReference>
<gene>
    <name evidence="11" type="ORF">MBCUT_04010</name>
</gene>
<keyword evidence="3 9" id="KW-0378">Hydrolase</keyword>
<evidence type="ECO:0000256" key="8">
    <source>
        <dbReference type="ARBA" id="ARBA00023211"/>
    </source>
</evidence>
<dbReference type="STRING" id="47311.MBCUT_04010"/>
<keyword evidence="5 9" id="KW-0408">Iron</keyword>
<dbReference type="GO" id="GO:0051607">
    <property type="term" value="P:defense response to virus"/>
    <property type="evidence" value="ECO:0007669"/>
    <property type="project" value="UniProtKB-KW"/>
</dbReference>
<dbReference type="InterPro" id="IPR022765">
    <property type="entry name" value="Dna2/Cas4_DUF83"/>
</dbReference>
<comment type="function">
    <text evidence="9">CRISPR (clustered regularly interspaced short palindromic repeat) is an adaptive immune system that provides protection against mobile genetic elements (viruses, transposable elements and conjugative plasmids). CRISPR clusters contain sequences complementary to antecedent mobile elements and target invading nucleic acids. CRISPR clusters are transcribed and processed into CRISPR RNA (crRNA).</text>
</comment>
<evidence type="ECO:0000259" key="10">
    <source>
        <dbReference type="Pfam" id="PF01930"/>
    </source>
</evidence>
<reference evidence="11 12" key="1">
    <citation type="submission" date="2016-04" db="EMBL/GenBank/DDBJ databases">
        <title>Genome sequence of Methanobrevibacter cuticularis DSM 11139.</title>
        <authorList>
            <person name="Poehlein A."/>
            <person name="Seedorf H."/>
            <person name="Daniel R."/>
        </authorList>
    </citation>
    <scope>NUCLEOTIDE SEQUENCE [LARGE SCALE GENOMIC DNA]</scope>
    <source>
        <strain evidence="11 12">DSM 11139</strain>
    </source>
</reference>
<dbReference type="OrthoDB" id="42881at2157"/>
<name>A0A166ETL0_9EURY</name>
<evidence type="ECO:0000256" key="2">
    <source>
        <dbReference type="ARBA" id="ARBA00022723"/>
    </source>
</evidence>
<evidence type="ECO:0000313" key="12">
    <source>
        <dbReference type="Proteomes" id="UP000077275"/>
    </source>
</evidence>
<dbReference type="GO" id="GO:0046872">
    <property type="term" value="F:metal ion binding"/>
    <property type="evidence" value="ECO:0007669"/>
    <property type="project" value="UniProtKB-KW"/>
</dbReference>
<comment type="cofactor">
    <cofactor evidence="9">
        <name>iron-sulfur cluster</name>
        <dbReference type="ChEBI" id="CHEBI:30408"/>
    </cofactor>
</comment>
<dbReference type="PANTHER" id="PTHR37168:SF1">
    <property type="entry name" value="CRISPR-ASSOCIATED EXONUCLEASE CAS4"/>
    <property type="match status" value="1"/>
</dbReference>
<dbReference type="PANTHER" id="PTHR37168">
    <property type="entry name" value="CRISPR-ASSOCIATED EXONUCLEASE CAS4"/>
    <property type="match status" value="1"/>
</dbReference>
<comment type="cofactor">
    <cofactor evidence="9">
        <name>Mg(2+)</name>
        <dbReference type="ChEBI" id="CHEBI:18420"/>
    </cofactor>
    <cofactor evidence="9">
        <name>Mn(2+)</name>
        <dbReference type="ChEBI" id="CHEBI:29035"/>
    </cofactor>
    <text evidence="9">Mg(2+) or Mn(2+) required for ssDNA cleavage activity.</text>
</comment>
<comment type="similarity">
    <text evidence="9">Belongs to the CRISPR-associated exonuclease Cas4 family.</text>
</comment>
<dbReference type="GO" id="GO:0051536">
    <property type="term" value="F:iron-sulfur cluster binding"/>
    <property type="evidence" value="ECO:0007669"/>
    <property type="project" value="UniProtKB-KW"/>
</dbReference>
<feature type="domain" description="DUF83" evidence="10">
    <location>
        <begin position="16"/>
        <end position="173"/>
    </location>
</feature>
<dbReference type="Gene3D" id="3.90.320.10">
    <property type="match status" value="1"/>
</dbReference>
<keyword evidence="1 9" id="KW-0540">Nuclease</keyword>
<dbReference type="InterPro" id="IPR011604">
    <property type="entry name" value="PDDEXK-like_dom_sf"/>
</dbReference>
<accession>A0A166ETL0</accession>
<dbReference type="Proteomes" id="UP000077275">
    <property type="component" value="Unassembled WGS sequence"/>
</dbReference>
<dbReference type="NCBIfam" id="TIGR00372">
    <property type="entry name" value="cas4"/>
    <property type="match status" value="1"/>
</dbReference>
<keyword evidence="8 9" id="KW-0464">Manganese</keyword>
<evidence type="ECO:0000313" key="11">
    <source>
        <dbReference type="EMBL" id="KZX16998.1"/>
    </source>
</evidence>
<organism evidence="11 12">
    <name type="scientific">Methanobrevibacter cuticularis</name>
    <dbReference type="NCBI Taxonomy" id="47311"/>
    <lineage>
        <taxon>Archaea</taxon>
        <taxon>Methanobacteriati</taxon>
        <taxon>Methanobacteriota</taxon>
        <taxon>Methanomada group</taxon>
        <taxon>Methanobacteria</taxon>
        <taxon>Methanobacteriales</taxon>
        <taxon>Methanobacteriaceae</taxon>
        <taxon>Methanobrevibacter</taxon>
    </lineage>
</organism>
<sequence>MIGKYNDSIDKITVSGQQINYYFICKTKLWFSAHKINMELESDNVILGKQLHESTYKREKEFLIDNLINVDFIKKRKNIEVHEIKKTPKMEKSHEYQLLYYMYYLKNEKDINNIIGYIDYPKIRKKVKFELTNEIEEEIKDIICEINKIVNSDIPKPKKLKICRKCAYFELCWV</sequence>
<proteinExistence type="inferred from homology"/>
<keyword evidence="2 9" id="KW-0479">Metal-binding</keyword>
<dbReference type="GO" id="GO:0004527">
    <property type="term" value="F:exonuclease activity"/>
    <property type="evidence" value="ECO:0007669"/>
    <property type="project" value="UniProtKB-KW"/>
</dbReference>
<evidence type="ECO:0000256" key="7">
    <source>
        <dbReference type="ARBA" id="ARBA00023118"/>
    </source>
</evidence>
<evidence type="ECO:0000256" key="6">
    <source>
        <dbReference type="ARBA" id="ARBA00023014"/>
    </source>
</evidence>
<protein>
    <recommendedName>
        <fullName evidence="9">CRISPR-associated exonuclease Cas4</fullName>
        <ecNumber evidence="9">3.1.12.1</ecNumber>
    </recommendedName>
</protein>
<dbReference type="Pfam" id="PF01930">
    <property type="entry name" value="Cas_Cas4"/>
    <property type="match status" value="1"/>
</dbReference>
<evidence type="ECO:0000256" key="3">
    <source>
        <dbReference type="ARBA" id="ARBA00022801"/>
    </source>
</evidence>
<comment type="caution">
    <text evidence="11">The sequence shown here is derived from an EMBL/GenBank/DDBJ whole genome shotgun (WGS) entry which is preliminary data.</text>
</comment>
<keyword evidence="4 9" id="KW-0269">Exonuclease</keyword>
<dbReference type="EC" id="3.1.12.1" evidence="9"/>
<dbReference type="AlphaFoldDB" id="A0A166ETL0"/>
<dbReference type="RefSeq" id="WP_067258261.1">
    <property type="nucleotide sequence ID" value="NZ_LWMW01000075.1"/>
</dbReference>
<evidence type="ECO:0000256" key="9">
    <source>
        <dbReference type="RuleBase" id="RU365022"/>
    </source>
</evidence>
<dbReference type="PATRIC" id="fig|47311.3.peg.464"/>
<dbReference type="InterPro" id="IPR013343">
    <property type="entry name" value="CRISPR-assoc_prot_Cas4"/>
</dbReference>
<evidence type="ECO:0000256" key="1">
    <source>
        <dbReference type="ARBA" id="ARBA00022722"/>
    </source>
</evidence>
<keyword evidence="7 9" id="KW-0051">Antiviral defense</keyword>
<evidence type="ECO:0000256" key="4">
    <source>
        <dbReference type="ARBA" id="ARBA00022839"/>
    </source>
</evidence>
<keyword evidence="6 9" id="KW-0411">Iron-sulfur</keyword>
<keyword evidence="12" id="KW-1185">Reference proteome</keyword>
<evidence type="ECO:0000256" key="5">
    <source>
        <dbReference type="ARBA" id="ARBA00023004"/>
    </source>
</evidence>